<organism evidence="8 9">
    <name type="scientific">Onishia taeanensis</name>
    <dbReference type="NCBI Taxonomy" id="284577"/>
    <lineage>
        <taxon>Bacteria</taxon>
        <taxon>Pseudomonadati</taxon>
        <taxon>Pseudomonadota</taxon>
        <taxon>Gammaproteobacteria</taxon>
        <taxon>Oceanospirillales</taxon>
        <taxon>Halomonadaceae</taxon>
        <taxon>Onishia</taxon>
    </lineage>
</organism>
<evidence type="ECO:0000256" key="1">
    <source>
        <dbReference type="ARBA" id="ARBA00004651"/>
    </source>
</evidence>
<feature type="transmembrane region" description="Helical" evidence="7">
    <location>
        <begin position="162"/>
        <end position="182"/>
    </location>
</feature>
<feature type="transmembrane region" description="Helical" evidence="7">
    <location>
        <begin position="227"/>
        <end position="245"/>
    </location>
</feature>
<sequence length="347" mass="35923">MWQGLLLCALVSLAGIGAAALPGLADSGVSPLVFALLMGLVLGNIPGNKLHDHLPGNLSNQLRLERAGPGLAFATRWLLRGGIVLFGLSLTFGQVMALGPRILLLDLLVISSVLVIGYQLGTRWLGMDRETALLTSAGSAICGAAAVLATETTIRARPAATSMAVATVVLFGSLAMLVYPLLYPLTGMPEGLYGIYIGATVHEVAQVVAAGDAVGPDALANAVIVKLVRVMLLVPFLLIVGRWWLSRTTDDADEGAGRPAGGMTIPWFAFGFVAMVIFNSLVTLPAPLHEGLVMIGQLALTMAMAALGLNTRLASLKALGVKPLILALCLFTLLMLGGGLASLALMG</sequence>
<feature type="transmembrane region" description="Helical" evidence="7">
    <location>
        <begin position="291"/>
        <end position="309"/>
    </location>
</feature>
<keyword evidence="4 7" id="KW-0812">Transmembrane</keyword>
<evidence type="ECO:0000313" key="9">
    <source>
        <dbReference type="Proteomes" id="UP000249700"/>
    </source>
</evidence>
<dbReference type="EMBL" id="QLSX01000008">
    <property type="protein sequence ID" value="RAR59766.1"/>
    <property type="molecule type" value="Genomic_DNA"/>
</dbReference>
<gene>
    <name evidence="8" type="ORF">BCL93_108115</name>
</gene>
<comment type="similarity">
    <text evidence="2">Belongs to the UPF0324 family.</text>
</comment>
<feature type="transmembrane region" description="Helical" evidence="7">
    <location>
        <begin position="265"/>
        <end position="284"/>
    </location>
</feature>
<proteinExistence type="inferred from homology"/>
<dbReference type="GO" id="GO:0005886">
    <property type="term" value="C:plasma membrane"/>
    <property type="evidence" value="ECO:0007669"/>
    <property type="project" value="UniProtKB-SubCell"/>
</dbReference>
<comment type="subcellular location">
    <subcellularLocation>
        <location evidence="1">Cell membrane</location>
        <topology evidence="1">Multi-pass membrane protein</topology>
    </subcellularLocation>
</comment>
<dbReference type="Pfam" id="PF03601">
    <property type="entry name" value="Cons_hypoth698"/>
    <property type="match status" value="1"/>
</dbReference>
<evidence type="ECO:0000256" key="2">
    <source>
        <dbReference type="ARBA" id="ARBA00007977"/>
    </source>
</evidence>
<feature type="transmembrane region" description="Helical" evidence="7">
    <location>
        <begin position="324"/>
        <end position="346"/>
    </location>
</feature>
<keyword evidence="5 7" id="KW-1133">Transmembrane helix</keyword>
<dbReference type="PANTHER" id="PTHR30106:SF2">
    <property type="entry name" value="UPF0324 INNER MEMBRANE PROTEIN YEIH"/>
    <property type="match status" value="1"/>
</dbReference>
<dbReference type="NCBIfam" id="TIGR00698">
    <property type="entry name" value="YeiH family putative sulfate export transporter"/>
    <property type="match status" value="1"/>
</dbReference>
<dbReference type="InterPro" id="IPR004630">
    <property type="entry name" value="UPF0324_YeiH-like"/>
</dbReference>
<evidence type="ECO:0000313" key="8">
    <source>
        <dbReference type="EMBL" id="RAR59766.1"/>
    </source>
</evidence>
<dbReference type="PANTHER" id="PTHR30106">
    <property type="entry name" value="INNER MEMBRANE PROTEIN YEIH-RELATED"/>
    <property type="match status" value="1"/>
</dbReference>
<evidence type="ECO:0000256" key="7">
    <source>
        <dbReference type="SAM" id="Phobius"/>
    </source>
</evidence>
<keyword evidence="3" id="KW-1003">Cell membrane</keyword>
<dbReference type="InterPro" id="IPR018383">
    <property type="entry name" value="UPF0324_pro"/>
</dbReference>
<dbReference type="RefSeq" id="WP_112055515.1">
    <property type="nucleotide sequence ID" value="NZ_QLSX01000008.1"/>
</dbReference>
<evidence type="ECO:0000256" key="6">
    <source>
        <dbReference type="ARBA" id="ARBA00023136"/>
    </source>
</evidence>
<feature type="transmembrane region" description="Helical" evidence="7">
    <location>
        <begin position="102"/>
        <end position="120"/>
    </location>
</feature>
<evidence type="ECO:0000256" key="5">
    <source>
        <dbReference type="ARBA" id="ARBA00022989"/>
    </source>
</evidence>
<dbReference type="OrthoDB" id="9805703at2"/>
<feature type="transmembrane region" description="Helical" evidence="7">
    <location>
        <begin position="132"/>
        <end position="150"/>
    </location>
</feature>
<feature type="transmembrane region" description="Helical" evidence="7">
    <location>
        <begin position="77"/>
        <end position="95"/>
    </location>
</feature>
<protein>
    <submittedName>
        <fullName evidence="8">Putative integral membrane protein (TIGR00698 family)</fullName>
    </submittedName>
</protein>
<evidence type="ECO:0000256" key="3">
    <source>
        <dbReference type="ARBA" id="ARBA00022475"/>
    </source>
</evidence>
<evidence type="ECO:0000256" key="4">
    <source>
        <dbReference type="ARBA" id="ARBA00022692"/>
    </source>
</evidence>
<accession>A0A328XRY9</accession>
<reference evidence="8 9" key="1">
    <citation type="submission" date="2018-06" db="EMBL/GenBank/DDBJ databases">
        <title>Comparative analysis of microorganisms from saline springs in Andes Mountain Range, Colombia.</title>
        <authorList>
            <person name="Rubin E."/>
        </authorList>
    </citation>
    <scope>NUCLEOTIDE SEQUENCE [LARGE SCALE GENOMIC DNA]</scope>
    <source>
        <strain evidence="8 9">USBA-857</strain>
    </source>
</reference>
<keyword evidence="6 7" id="KW-0472">Membrane</keyword>
<dbReference type="Proteomes" id="UP000249700">
    <property type="component" value="Unassembled WGS sequence"/>
</dbReference>
<name>A0A328XRY9_9GAMM</name>
<dbReference type="AlphaFoldDB" id="A0A328XRY9"/>
<comment type="caution">
    <text evidence="8">The sequence shown here is derived from an EMBL/GenBank/DDBJ whole genome shotgun (WGS) entry which is preliminary data.</text>
</comment>